<sequence>MNHLLRIKNEFIPSINRVPKNELTLRDGQIVQGKILKLFPNNRAEIQIGNHKLVAEITTSLQINKQYFFQVQADDSLIHLKVLSEQVTKVPTQNIAQLLQQLQMKPTKQHIAFIQQLIAERVPFQITDIQQAIKLMENRSNIEASQFDILKKMIEARLPMTNHVFEALVASRNQTFSLHMEQIVRSLEYATSLSEKEQTLLQLLKQLRGMKESFPTSLAKNIQQKELPIGSLLQYINTLEREKDALMEDSKKNVSLSAILQQGFSQTSKSNSQLTTMSNLLQETKEILNVLIKSQSQISNVANKLLQIFSNIHTGKLSGEQFVLFKHMIQHQLYEALPMQLQQTFDRFLNENHPENVQHLHQLLQILRNEYLYRDMQTIVQLPMQHGDDGTDNIQQRFLSHLHQYMNIVGLQDEQQIRTVLSGEDNHSTIHIQQSIKMILLQMMHEPNMVGRNKIEQFVHFIHGMQLQSVQETNHFLHSVLQLPGENIGLNNDLFMHFEGKKSEDGNIDPDHCRILFVLDLKNMKETMIDLTIQKRIISLIIYNEQMMKTEKYDHLEKMLEEALKKNKYTLSQITYKPLFEIKKQEQHHPYNRTMNDIEGYDFRI</sequence>
<evidence type="ECO:0000313" key="2">
    <source>
        <dbReference type="Proteomes" id="UP000823937"/>
    </source>
</evidence>
<reference evidence="1" key="2">
    <citation type="submission" date="2021-04" db="EMBL/GenBank/DDBJ databases">
        <authorList>
            <person name="Gilroy R."/>
        </authorList>
    </citation>
    <scope>NUCLEOTIDE SEQUENCE</scope>
    <source>
        <strain evidence="1">CHK169-2315</strain>
    </source>
</reference>
<evidence type="ECO:0008006" key="3">
    <source>
        <dbReference type="Google" id="ProtNLM"/>
    </source>
</evidence>
<dbReference type="AlphaFoldDB" id="A0A9D1TJ75"/>
<gene>
    <name evidence="1" type="ORF">H9895_03790</name>
</gene>
<name>A0A9D1TJ75_9BACI</name>
<dbReference type="Proteomes" id="UP000823937">
    <property type="component" value="Unassembled WGS sequence"/>
</dbReference>
<evidence type="ECO:0000313" key="1">
    <source>
        <dbReference type="EMBL" id="HIV74186.1"/>
    </source>
</evidence>
<protein>
    <recommendedName>
        <fullName evidence="3">Flagellar hook-length control protein FliK</fullName>
    </recommendedName>
</protein>
<reference evidence="1" key="1">
    <citation type="journal article" date="2021" name="PeerJ">
        <title>Extensive microbial diversity within the chicken gut microbiome revealed by metagenomics and culture.</title>
        <authorList>
            <person name="Gilroy R."/>
            <person name="Ravi A."/>
            <person name="Getino M."/>
            <person name="Pursley I."/>
            <person name="Horton D.L."/>
            <person name="Alikhan N.F."/>
            <person name="Baker D."/>
            <person name="Gharbi K."/>
            <person name="Hall N."/>
            <person name="Watson M."/>
            <person name="Adriaenssens E.M."/>
            <person name="Foster-Nyarko E."/>
            <person name="Jarju S."/>
            <person name="Secka A."/>
            <person name="Antonio M."/>
            <person name="Oren A."/>
            <person name="Chaudhuri R.R."/>
            <person name="La Ragione R."/>
            <person name="Hildebrand F."/>
            <person name="Pallen M.J."/>
        </authorList>
    </citation>
    <scope>NUCLEOTIDE SEQUENCE</scope>
    <source>
        <strain evidence="1">CHK169-2315</strain>
    </source>
</reference>
<proteinExistence type="predicted"/>
<accession>A0A9D1TJ75</accession>
<organism evidence="1 2">
    <name type="scientific">Candidatus Pseudogracilibacillus intestinigallinarum</name>
    <dbReference type="NCBI Taxonomy" id="2838742"/>
    <lineage>
        <taxon>Bacteria</taxon>
        <taxon>Bacillati</taxon>
        <taxon>Bacillota</taxon>
        <taxon>Bacilli</taxon>
        <taxon>Bacillales</taxon>
        <taxon>Bacillaceae</taxon>
        <taxon>Pseudogracilibacillus</taxon>
    </lineage>
</organism>
<dbReference type="EMBL" id="DXHX01000051">
    <property type="protein sequence ID" value="HIV74186.1"/>
    <property type="molecule type" value="Genomic_DNA"/>
</dbReference>
<comment type="caution">
    <text evidence="1">The sequence shown here is derived from an EMBL/GenBank/DDBJ whole genome shotgun (WGS) entry which is preliminary data.</text>
</comment>